<dbReference type="EMBL" id="CM042884">
    <property type="protein sequence ID" value="KAI4368863.1"/>
    <property type="molecule type" value="Genomic_DNA"/>
</dbReference>
<gene>
    <name evidence="1" type="ORF">MLD38_017371</name>
</gene>
<reference evidence="2" key="1">
    <citation type="journal article" date="2023" name="Front. Plant Sci.">
        <title>Chromosomal-level genome assembly of Melastoma candidum provides insights into trichome evolution.</title>
        <authorList>
            <person name="Zhong Y."/>
            <person name="Wu W."/>
            <person name="Sun C."/>
            <person name="Zou P."/>
            <person name="Liu Y."/>
            <person name="Dai S."/>
            <person name="Zhou R."/>
        </authorList>
    </citation>
    <scope>NUCLEOTIDE SEQUENCE [LARGE SCALE GENOMIC DNA]</scope>
</reference>
<keyword evidence="2" id="KW-1185">Reference proteome</keyword>
<organism evidence="1 2">
    <name type="scientific">Melastoma candidum</name>
    <dbReference type="NCBI Taxonomy" id="119954"/>
    <lineage>
        <taxon>Eukaryota</taxon>
        <taxon>Viridiplantae</taxon>
        <taxon>Streptophyta</taxon>
        <taxon>Embryophyta</taxon>
        <taxon>Tracheophyta</taxon>
        <taxon>Spermatophyta</taxon>
        <taxon>Magnoliopsida</taxon>
        <taxon>eudicotyledons</taxon>
        <taxon>Gunneridae</taxon>
        <taxon>Pentapetalae</taxon>
        <taxon>rosids</taxon>
        <taxon>malvids</taxon>
        <taxon>Myrtales</taxon>
        <taxon>Melastomataceae</taxon>
        <taxon>Melastomatoideae</taxon>
        <taxon>Melastomateae</taxon>
        <taxon>Melastoma</taxon>
    </lineage>
</organism>
<proteinExistence type="predicted"/>
<evidence type="ECO:0000313" key="1">
    <source>
        <dbReference type="EMBL" id="KAI4368863.1"/>
    </source>
</evidence>
<sequence>MVHSDGTSPRLVYSTPRASNVPAVVHFLHASGDGSQSIGHKSLAYYRERDVQDHEGQDFHGKSVLSKVKDKARRWRQNLGKKKDTEHEDGTGTGTGMPCGGIASLLEEEEEEDAEYLGAPMYESELAPLDCKEHARQHPRANPVISENHLLPNSPRLGDPRGMNSSMRPTRTMAPSRSLPNRDAASMMQGLTIRPRPGAASSDQADDRLVRQNRASPVGNAQRYGISMREYLAQKLKPGEDDKALSRVITNSMSPRAATNDNITHEVGIVEKVKDAVSSLLNTGDSSSASSNNAHPASRGTSVSNTATEVMEEESHGRILQTN</sequence>
<evidence type="ECO:0000313" key="2">
    <source>
        <dbReference type="Proteomes" id="UP001057402"/>
    </source>
</evidence>
<accession>A0ACB9QQC1</accession>
<dbReference type="Proteomes" id="UP001057402">
    <property type="component" value="Chromosome 5"/>
</dbReference>
<protein>
    <submittedName>
        <fullName evidence="1">Uncharacterized protein</fullName>
    </submittedName>
</protein>
<name>A0ACB9QQC1_9MYRT</name>
<comment type="caution">
    <text evidence="1">The sequence shown here is derived from an EMBL/GenBank/DDBJ whole genome shotgun (WGS) entry which is preliminary data.</text>
</comment>